<dbReference type="OrthoDB" id="9991172at2"/>
<reference evidence="2 3" key="1">
    <citation type="submission" date="2019-06" db="EMBL/GenBank/DDBJ databases">
        <title>Genome sequence of Deinococcus radiopugnans ATCC 19172.</title>
        <authorList>
            <person name="Maclea K.S."/>
            <person name="Maynard C.R."/>
        </authorList>
    </citation>
    <scope>NUCLEOTIDE SEQUENCE [LARGE SCALE GENOMIC DNA]</scope>
    <source>
        <strain evidence="2 3">ATCC 19172</strain>
    </source>
</reference>
<protein>
    <submittedName>
        <fullName evidence="2">Uncharacterized protein</fullName>
    </submittedName>
</protein>
<sequence>MTTLTLEQLQTQLDALVIAGTINWAVPEVMTLWDTIRAQQPDAWRDMCEWMLGDPKHDLLRALYRQCDTYWGATVPLYPHLAEQVSAMLPMLSERMR</sequence>
<dbReference type="AlphaFoldDB" id="A0A5C4Y997"/>
<dbReference type="RefSeq" id="WP_139401705.1">
    <property type="nucleotide sequence ID" value="NZ_JACHEW010000014.1"/>
</dbReference>
<keyword evidence="4" id="KW-1185">Reference proteome</keyword>
<organism evidence="2 3">
    <name type="scientific">Deinococcus radiopugnans ATCC 19172</name>
    <dbReference type="NCBI Taxonomy" id="585398"/>
    <lineage>
        <taxon>Bacteria</taxon>
        <taxon>Thermotogati</taxon>
        <taxon>Deinococcota</taxon>
        <taxon>Deinococci</taxon>
        <taxon>Deinococcales</taxon>
        <taxon>Deinococcaceae</taxon>
        <taxon>Deinococcus</taxon>
    </lineage>
</organism>
<evidence type="ECO:0000313" key="4">
    <source>
        <dbReference type="Proteomes" id="UP000629870"/>
    </source>
</evidence>
<gene>
    <name evidence="2" type="ORF">FHR04_06300</name>
    <name evidence="1" type="ORF">HNQ04_002705</name>
</gene>
<evidence type="ECO:0000313" key="3">
    <source>
        <dbReference type="Proteomes" id="UP000313988"/>
    </source>
</evidence>
<reference evidence="1 4" key="2">
    <citation type="submission" date="2020-08" db="EMBL/GenBank/DDBJ databases">
        <title>Genomic Encyclopedia of Type Strains, Phase IV (KMG-IV): sequencing the most valuable type-strain genomes for metagenomic binning, comparative biology and taxonomic classification.</title>
        <authorList>
            <person name="Goeker M."/>
        </authorList>
    </citation>
    <scope>NUCLEOTIDE SEQUENCE [LARGE SCALE GENOMIC DNA]</scope>
    <source>
        <strain evidence="1 4">DSM 12027</strain>
    </source>
</reference>
<evidence type="ECO:0000313" key="2">
    <source>
        <dbReference type="EMBL" id="TNM71971.1"/>
    </source>
</evidence>
<dbReference type="Proteomes" id="UP000629870">
    <property type="component" value="Unassembled WGS sequence"/>
</dbReference>
<proteinExistence type="predicted"/>
<comment type="caution">
    <text evidence="2">The sequence shown here is derived from an EMBL/GenBank/DDBJ whole genome shotgun (WGS) entry which is preliminary data.</text>
</comment>
<dbReference type="EMBL" id="JACHEW010000014">
    <property type="protein sequence ID" value="MBB6017440.1"/>
    <property type="molecule type" value="Genomic_DNA"/>
</dbReference>
<evidence type="ECO:0000313" key="1">
    <source>
        <dbReference type="EMBL" id="MBB6017440.1"/>
    </source>
</evidence>
<dbReference type="Proteomes" id="UP000313988">
    <property type="component" value="Unassembled WGS sequence"/>
</dbReference>
<dbReference type="EMBL" id="VDMO01000005">
    <property type="protein sequence ID" value="TNM71971.1"/>
    <property type="molecule type" value="Genomic_DNA"/>
</dbReference>
<name>A0A5C4Y997_9DEIO</name>
<accession>A0A5C4Y997</accession>